<feature type="compositionally biased region" description="Polar residues" evidence="1">
    <location>
        <begin position="1270"/>
        <end position="1287"/>
    </location>
</feature>
<feature type="compositionally biased region" description="Basic and acidic residues" evidence="1">
    <location>
        <begin position="1"/>
        <end position="12"/>
    </location>
</feature>
<feature type="region of interest" description="Disordered" evidence="1">
    <location>
        <begin position="1"/>
        <end position="61"/>
    </location>
</feature>
<feature type="compositionally biased region" description="Basic residues" evidence="1">
    <location>
        <begin position="642"/>
        <end position="652"/>
    </location>
</feature>
<evidence type="ECO:0000313" key="4">
    <source>
        <dbReference type="Proteomes" id="UP000652761"/>
    </source>
</evidence>
<feature type="region of interest" description="Disordered" evidence="1">
    <location>
        <begin position="1063"/>
        <end position="1130"/>
    </location>
</feature>
<reference evidence="3" key="1">
    <citation type="submission" date="2017-07" db="EMBL/GenBank/DDBJ databases">
        <title>Taro Niue Genome Assembly and Annotation.</title>
        <authorList>
            <person name="Atibalentja N."/>
            <person name="Keating K."/>
            <person name="Fields C.J."/>
        </authorList>
    </citation>
    <scope>NUCLEOTIDE SEQUENCE</scope>
    <source>
        <strain evidence="3">Niue_2</strain>
        <tissue evidence="3">Leaf</tissue>
    </source>
</reference>
<feature type="region of interest" description="Disordered" evidence="1">
    <location>
        <begin position="874"/>
        <end position="909"/>
    </location>
</feature>
<feature type="non-terminal residue" evidence="3">
    <location>
        <position position="1"/>
    </location>
</feature>
<feature type="compositionally biased region" description="Basic and acidic residues" evidence="1">
    <location>
        <begin position="805"/>
        <end position="814"/>
    </location>
</feature>
<dbReference type="EMBL" id="NMUH01006867">
    <property type="protein sequence ID" value="MQM16154.1"/>
    <property type="molecule type" value="Genomic_DNA"/>
</dbReference>
<evidence type="ECO:0000313" key="3">
    <source>
        <dbReference type="EMBL" id="MQM16154.1"/>
    </source>
</evidence>
<dbReference type="Pfam" id="PF03732">
    <property type="entry name" value="Retrotrans_gag"/>
    <property type="match status" value="1"/>
</dbReference>
<accession>A0A843X9W3</accession>
<dbReference type="InterPro" id="IPR005162">
    <property type="entry name" value="Retrotrans_gag_dom"/>
</dbReference>
<feature type="compositionally biased region" description="Basic and acidic residues" evidence="1">
    <location>
        <begin position="596"/>
        <end position="608"/>
    </location>
</feature>
<evidence type="ECO:0000256" key="1">
    <source>
        <dbReference type="SAM" id="MobiDB-lite"/>
    </source>
</evidence>
<dbReference type="PANTHER" id="PTHR33223:SF11">
    <property type="entry name" value="ELEMENT PROTEIN, PUTATIVE-RELATED"/>
    <property type="match status" value="1"/>
</dbReference>
<protein>
    <recommendedName>
        <fullName evidence="2">Retrotransposon gag domain-containing protein</fullName>
    </recommendedName>
</protein>
<feature type="compositionally biased region" description="Polar residues" evidence="1">
    <location>
        <begin position="1089"/>
        <end position="1099"/>
    </location>
</feature>
<comment type="caution">
    <text evidence="3">The sequence shown here is derived from an EMBL/GenBank/DDBJ whole genome shotgun (WGS) entry which is preliminary data.</text>
</comment>
<feature type="compositionally biased region" description="Polar residues" evidence="1">
    <location>
        <begin position="842"/>
        <end position="858"/>
    </location>
</feature>
<feature type="region of interest" description="Disordered" evidence="1">
    <location>
        <begin position="749"/>
        <end position="770"/>
    </location>
</feature>
<feature type="domain" description="Retrotransposon gag" evidence="2">
    <location>
        <begin position="936"/>
        <end position="1019"/>
    </location>
</feature>
<sequence>MASAPDRNDGSSKGKSFAQRWWKASTRNPCHERKGVSDGLTETGGSPEEASYATAGGKPSGTAKGSLLWDGWRKQEGSHGGYFCGSKPLLRRREEAGGERWRKRSREGDVIVTTTAAFAEGRVCGRRVGDVNLLTGAVLPALAIEAFSDGFIGNPGLCGYGVQFLHSCSCSCSSSSPSARDMKSFRVVSFEEQAGDHQCHPAGADPVMNAYRIDLVGCKTVAVKHIWDCPDANKGDSSGGGAAAGRAAVVEGGGVELEGVRGRGHHPQRRPPCERACLWDRLHTCEGPRLGHPTRYEVALGATRGLQYLHHGLQGRWRGSSSAPQMTARQGRCPKQHAAQRSFGPLVVQDHARHGYLAVPTRFGSFPPVVEFPNFLGVAFVSILHPEAKKEDGAEVVREAELKGTAQELSCHVHHVERGNNNKPKGKEANQQITEAENIVTRRARVSASGKTVRIGDLRIHLQEKKTEAIARRVMPTVPVENSFQALANREEMHNTFKGKLPPRPTKFKQVWRPKRVQKLRPEEPALRGNPPTDVAEKRIPDYRRPHRGFGAGIRQGGAYTYARFHDKRAELRRCAYLPPIREDSPESMISTTCERQGETRVTSDHTPHLRNAPLRRERRQKNPRAPRTPARNFTDENHVPCGHRHGRAGRAKPRVSVFERLSFPSRTSRRAERDQSGNIKIFACHMAGIWGRYGALPANDKELAELAERPGAITRRRAAAAALAAAYGHEDVPTMQMTAVSANVVTAQGSGGNDDIPPPPPLPGATSGGALQQIPLAAPIDPAIMELLQQYQAEIADLKRQIKGKETEGHTSRAVEGSGETPQGTVGSIEASAQRAVVRTANEQPQQSPVATAQQPRSQAQYQLLQPQFFQQQQQPYQSQQAYPAQQQSLPAHDPEQQLDNQEPPLVPPVAIINTPDNQPAHSYPQPVDPSYLLKFFGSSLTGLAFEWYSVLPAGSVLDWADMQKKLRERFYIAERKVTTAELYATKQKGNESALDYIQRWRNLSMRCKRPPHQEDAVEICKHNLKRELLEKMIGMEIRSFDRLNNVAAEIEAFVTRYPNNTSIEQKDKPANKKPAGKEANTVDLKNFEQQKGVGNQESWKKVPQRGMREPSRQPTPQRHAPGMMPQPSLSTVTPIWHLAKPQVIPMRNISNRRRRTPLPLYRGGSPSLEQLQALIDESDKYEQPKRHPVQLQGYVPWEELEMMKLEEATEQEMSQPREELLWGQVPTEHERKNRRSKRKEDKMLVNLSCNTISSLPDMNKHGEGEEINCNSNGANQTGSSNPESLTRSRRRWEKLPLTNRTIILRGEASYKIPEHEIQEMQAPPPLKVYKNQEAGGKIPSFVEFLALREQSESSHAPQMVRERIEPDPSNPISEVPNRTCSIIKKECSSKPLANTPRIPADDSIMVAQSQRYQMEIEMLRKQIQEKEAYMSATKEMGGLVEELQSDISPSQILPAMSQSMPVHIGGILLTHPYQMTLKRPETYSAKGQEFALKTQIERVSMQSAHTCPSLADPTLVNSLMRLTGMSSSINATPCDSAAPCPGVHDIHHTKVMRNVTRGPTVCRSLSSRCTYSNRLVKPMAERLGKQGVLEAVPYMAEEAISATKLHAISQGGGEPARDYIRRWMNVCRKYKQPLSEEEAVNICKNNLQKEILNRMGGIDIRTFDRLNNVATDIEAFLAKYSSADTTGQRKRHVQTLEVTEGEASSSLDKLSRRRKIPLQEKLQKPYSFPKDKTQGDDMSLHDHIALGFHRL</sequence>
<proteinExistence type="predicted"/>
<gene>
    <name evidence="3" type="ORF">Taro_049106</name>
</gene>
<feature type="region of interest" description="Disordered" evidence="1">
    <location>
        <begin position="1254"/>
        <end position="1294"/>
    </location>
</feature>
<feature type="region of interest" description="Disordered" evidence="1">
    <location>
        <begin position="584"/>
        <end position="652"/>
    </location>
</feature>
<keyword evidence="4" id="KW-1185">Reference proteome</keyword>
<dbReference type="Proteomes" id="UP000652761">
    <property type="component" value="Unassembled WGS sequence"/>
</dbReference>
<evidence type="ECO:0000259" key="2">
    <source>
        <dbReference type="Pfam" id="PF03732"/>
    </source>
</evidence>
<dbReference type="PANTHER" id="PTHR33223">
    <property type="entry name" value="CCHC-TYPE DOMAIN-CONTAINING PROTEIN"/>
    <property type="match status" value="1"/>
</dbReference>
<organism evidence="3 4">
    <name type="scientific">Colocasia esculenta</name>
    <name type="common">Wild taro</name>
    <name type="synonym">Arum esculentum</name>
    <dbReference type="NCBI Taxonomy" id="4460"/>
    <lineage>
        <taxon>Eukaryota</taxon>
        <taxon>Viridiplantae</taxon>
        <taxon>Streptophyta</taxon>
        <taxon>Embryophyta</taxon>
        <taxon>Tracheophyta</taxon>
        <taxon>Spermatophyta</taxon>
        <taxon>Magnoliopsida</taxon>
        <taxon>Liliopsida</taxon>
        <taxon>Araceae</taxon>
        <taxon>Aroideae</taxon>
        <taxon>Colocasieae</taxon>
        <taxon>Colocasia</taxon>
    </lineage>
</organism>
<feature type="compositionally biased region" description="Low complexity" evidence="1">
    <location>
        <begin position="874"/>
        <end position="891"/>
    </location>
</feature>
<name>A0A843X9W3_COLES</name>
<feature type="region of interest" description="Disordered" evidence="1">
    <location>
        <begin position="805"/>
        <end position="859"/>
    </location>
</feature>